<reference evidence="3 4" key="1">
    <citation type="submission" date="2019-04" db="EMBL/GenBank/DDBJ databases">
        <authorList>
            <consortium name="Wellcome Sanger Institute Data Sharing"/>
        </authorList>
    </citation>
    <scope>NUCLEOTIDE SEQUENCE [LARGE SCALE GENOMIC DNA]</scope>
</reference>
<sequence>MDHRSIPIEDWTESQVSSWLKSIQINEKYIDKIKEEEVNGQILLSINEEYLGKKIGMKSGPAHLIITKRNEMIKPSQMTKGQEVTVSKTKSLTHHAGKESNAHSNAEKKEHTKFKKDCKPRPFCKEGTDFKYVKYNVLQPETGVVDLILPCHEYKSFETACMLDRTRLQAKLAKETLKFACGCMNMRSNGTIHFGVMDSRDDTGYVHGEITGIPVTEKDMYVDALDYIEKCFKSDSHLVRQCIHPPEFVEVVDMNSNEKKYVVEIDIVPKLCVVSSKVFSVQLPNFKETSNKVELEKKTVYRRVGSKTEPVSVDDQGEFFSQVAYRDNCRREAENTSNIPDVHEDLGRKLTELIADNKKFIDKERWHILVTNKFHKEHLDSIDFLLNLRIFSVFDFDPDSKVSGFCSKYDKYHAANLHFLQDYKIQDQSLKEFECSLHLFEQVSWIFCNGRTDFRRKEMPCDEMSWIQTKKSLLTEAVSLICNQILPRGTFLVIFLLTSPLELPIVHTFHAFFAEMQGHEDIICISETQENYNKWEGYATSSCSAETVSSRSIVGMKMNHVNATIQQLQPSSSTPSRCLPLSSKAVCLLETVQEERMSSLEILSVNQCDDTNVDFKDEIERVEQDFYRGGKVSWISFWLSEKKYVGEFIERDVYKEISKLISDTPKWSMDQTPVNDIKIYHLPGSGGSTIARHVLWNNRKNFRCAVVKPSFSASAVAEHAVKLREYEETDVKNCLPVLLLVEDFEREFLGDLRKELEVAMRTKKVVQGTLCFTLLSCIQSRDPEKMRKESPFQSFAVTHKLSADEKRQFERKMTKLEKQYAPEYIITAVMMSKEFNRQYVEKFVKDLLEGINRSLVVTRLILYVALLNTYVQNSYLSQSHCEALLLLTMELTSENQETTAKNKKPSSENRFRRHFFESSLSVQAKVLFLHLRDEKTYIQSIRIINPVVAEAVLRQLLGGQQQGEVALHLLREKVLFQNNFGKDHYHKFLRNLCIRRNKIREGDKSDTLFSPLIEHVMEKETPEMAVEILEEAYRCFGEDAFFAQQLARLHYTNENFWDAKTWAEVAEKKLPNSFILDTKGQVFKRWFKAKRKLLGDGNLTPESTVDAIATALEAIDCFKTCQEAANSEQETMNNSGYFAEVEVECDLINLILKVFPTCSKGHAMCLQYLVEGYIPELVMKPWEKFHSKLKYLHKNLFGALERISEDLSYFQTDIDGGQDGFHSSEFKIRNPIRWLAAKTTWYGRLFSDVPVPSCSESQFSSRMKICALGGGNITNIFSLLSEKKEEKLAEIVQVYCDQKGNLDQIQVTNYIASQIALGCLSDTPNFNLQDLQKLSEKFPKDRSKCQPNALFLLTLLFWPEDNDNEHQKDLKYEIITSAVDYLKKSYTSKRKEVPQKEQRIFTHFFLGKGRGLKKIVHKSKMENLAQLPLSQKRMKWFSGDVWKTPEITALLRHVQGWTENGNIYIEGSKGKALKIHALNSNSVPDGNENVEFFLGFTFNGPVACGVTVSKTK</sequence>
<dbReference type="KEGG" id="sfm:108940183"/>
<dbReference type="SUPFAM" id="SSF47769">
    <property type="entry name" value="SAM/Pointed domain"/>
    <property type="match status" value="1"/>
</dbReference>
<dbReference type="PANTHER" id="PTHR16155:SF3">
    <property type="entry name" value="STERILE ALPHA MOTIF DOMAIN-CONTAINING PROTEIN 9-LIKE"/>
    <property type="match status" value="1"/>
</dbReference>
<proteinExistence type="predicted"/>
<dbReference type="RefSeq" id="XP_018617679.1">
    <property type="nucleotide sequence ID" value="XM_018762163.1"/>
</dbReference>
<dbReference type="Gene3D" id="1.10.150.50">
    <property type="entry name" value="Transcription Factor, Ets-1"/>
    <property type="match status" value="1"/>
</dbReference>
<dbReference type="PROSITE" id="PS50105">
    <property type="entry name" value="SAM_DOMAIN"/>
    <property type="match status" value="1"/>
</dbReference>
<dbReference type="GeneID" id="108940183"/>
<dbReference type="InterPro" id="IPR013761">
    <property type="entry name" value="SAM/pointed_sf"/>
</dbReference>
<dbReference type="Ensembl" id="ENSSFOT00015008883.2">
    <property type="protein sequence ID" value="ENSSFOP00015008759.1"/>
    <property type="gene ID" value="ENSSFOG00015005731.2"/>
</dbReference>
<dbReference type="Pfam" id="PF07647">
    <property type="entry name" value="SAM_2"/>
    <property type="match status" value="1"/>
</dbReference>
<evidence type="ECO:0000313" key="4">
    <source>
        <dbReference type="Proteomes" id="UP000694397"/>
    </source>
</evidence>
<feature type="region of interest" description="Disordered" evidence="1">
    <location>
        <begin position="76"/>
        <end position="112"/>
    </location>
</feature>
<evidence type="ECO:0000313" key="3">
    <source>
        <dbReference type="Ensembl" id="ENSSFOP00015008759.1"/>
    </source>
</evidence>
<dbReference type="PANTHER" id="PTHR16155">
    <property type="entry name" value="DED DOMAIN-CONTAINING PROTEIN"/>
    <property type="match status" value="1"/>
</dbReference>
<feature type="compositionally biased region" description="Polar residues" evidence="1">
    <location>
        <begin position="76"/>
        <end position="90"/>
    </location>
</feature>
<dbReference type="InterPro" id="IPR001660">
    <property type="entry name" value="SAM"/>
</dbReference>
<reference evidence="3" key="3">
    <citation type="submission" date="2025-09" db="UniProtKB">
        <authorList>
            <consortium name="Ensembl"/>
        </authorList>
    </citation>
    <scope>IDENTIFICATION</scope>
</reference>
<gene>
    <name evidence="3" type="primary">LOC108940183</name>
</gene>
<evidence type="ECO:0000256" key="1">
    <source>
        <dbReference type="SAM" id="MobiDB-lite"/>
    </source>
</evidence>
<reference evidence="3" key="2">
    <citation type="submission" date="2025-08" db="UniProtKB">
        <authorList>
            <consortium name="Ensembl"/>
        </authorList>
    </citation>
    <scope>IDENTIFICATION</scope>
</reference>
<accession>A0A8C9RBJ5</accession>
<dbReference type="GeneTree" id="ENSGT00390000013973"/>
<dbReference type="OrthoDB" id="2337140at2759"/>
<keyword evidence="4" id="KW-1185">Reference proteome</keyword>
<feature type="domain" description="SAM" evidence="2">
    <location>
        <begin position="11"/>
        <end position="76"/>
    </location>
</feature>
<feature type="compositionally biased region" description="Basic and acidic residues" evidence="1">
    <location>
        <begin position="96"/>
        <end position="112"/>
    </location>
</feature>
<name>A0A8C9RBJ5_SCLFO</name>
<dbReference type="GO" id="GO:0005737">
    <property type="term" value="C:cytoplasm"/>
    <property type="evidence" value="ECO:0007669"/>
    <property type="project" value="TreeGrafter"/>
</dbReference>
<organism evidence="3 4">
    <name type="scientific">Scleropages formosus</name>
    <name type="common">Asian bonytongue</name>
    <name type="synonym">Osteoglossum formosum</name>
    <dbReference type="NCBI Taxonomy" id="113540"/>
    <lineage>
        <taxon>Eukaryota</taxon>
        <taxon>Metazoa</taxon>
        <taxon>Chordata</taxon>
        <taxon>Craniata</taxon>
        <taxon>Vertebrata</taxon>
        <taxon>Euteleostomi</taxon>
        <taxon>Actinopterygii</taxon>
        <taxon>Neopterygii</taxon>
        <taxon>Teleostei</taxon>
        <taxon>Osteoglossocephala</taxon>
        <taxon>Osteoglossomorpha</taxon>
        <taxon>Osteoglossiformes</taxon>
        <taxon>Osteoglossidae</taxon>
        <taxon>Scleropages</taxon>
    </lineage>
</organism>
<dbReference type="Proteomes" id="UP000694397">
    <property type="component" value="Chromosome 20"/>
</dbReference>
<dbReference type="FunFam" id="1.10.150.50:FF:000126">
    <property type="entry name" value="Zmp:0000000735"/>
    <property type="match status" value="1"/>
</dbReference>
<evidence type="ECO:0000259" key="2">
    <source>
        <dbReference type="PROSITE" id="PS50105"/>
    </source>
</evidence>
<protein>
    <submittedName>
        <fullName evidence="3">Sterile alpha motif domain-containing protein 9-like</fullName>
    </submittedName>
</protein>
<dbReference type="SMART" id="SM00454">
    <property type="entry name" value="SAM"/>
    <property type="match status" value="1"/>
</dbReference>